<feature type="region of interest" description="Disordered" evidence="1">
    <location>
        <begin position="1"/>
        <end position="24"/>
    </location>
</feature>
<dbReference type="RefSeq" id="WP_021710622.1">
    <property type="nucleotide sequence ID" value="NZ_BAOB01000611.1"/>
</dbReference>
<evidence type="ECO:0000256" key="1">
    <source>
        <dbReference type="SAM" id="MobiDB-lite"/>
    </source>
</evidence>
<dbReference type="Proteomes" id="UP000016567">
    <property type="component" value="Unassembled WGS sequence"/>
</dbReference>
<evidence type="ECO:0000313" key="2">
    <source>
        <dbReference type="EMBL" id="GAD76876.1"/>
    </source>
</evidence>
<feature type="compositionally biased region" description="Polar residues" evidence="1">
    <location>
        <begin position="1"/>
        <end position="15"/>
    </location>
</feature>
<protein>
    <submittedName>
        <fullName evidence="2">Uncharacterized protein</fullName>
    </submittedName>
</protein>
<comment type="caution">
    <text evidence="2">The sequence shown here is derived from an EMBL/GenBank/DDBJ whole genome shotgun (WGS) entry which is preliminary data.</text>
</comment>
<dbReference type="AlphaFoldDB" id="U3AAE0"/>
<name>U3AAE0_9VIBR</name>
<gene>
    <name evidence="2" type="ORF">VAZ01S_055_00020</name>
</gene>
<reference evidence="2 3" key="1">
    <citation type="submission" date="2013-09" db="EMBL/GenBank/DDBJ databases">
        <title>Whole genome shotgun sequence of Vibrio azureus NBRC 104587.</title>
        <authorList>
            <person name="Isaki S."/>
            <person name="Hosoyama A."/>
            <person name="Numata M."/>
            <person name="Hashimoto M."/>
            <person name="Hosoyama Y."/>
            <person name="Tsuchikane K."/>
            <person name="Noguchi M."/>
            <person name="Hirakata S."/>
            <person name="Ichikawa N."/>
            <person name="Ohji S."/>
            <person name="Yamazoe A."/>
            <person name="Fujita N."/>
        </authorList>
    </citation>
    <scope>NUCLEOTIDE SEQUENCE [LARGE SCALE GENOMIC DNA]</scope>
    <source>
        <strain evidence="2 3">NBRC 104587</strain>
    </source>
</reference>
<dbReference type="EMBL" id="BATL01000055">
    <property type="protein sequence ID" value="GAD76876.1"/>
    <property type="molecule type" value="Genomic_DNA"/>
</dbReference>
<proteinExistence type="predicted"/>
<organism evidence="2 3">
    <name type="scientific">Vibrio azureus NBRC 104587</name>
    <dbReference type="NCBI Taxonomy" id="1219077"/>
    <lineage>
        <taxon>Bacteria</taxon>
        <taxon>Pseudomonadati</taxon>
        <taxon>Pseudomonadota</taxon>
        <taxon>Gammaproteobacteria</taxon>
        <taxon>Vibrionales</taxon>
        <taxon>Vibrionaceae</taxon>
        <taxon>Vibrio</taxon>
    </lineage>
</organism>
<accession>U3AAE0</accession>
<keyword evidence="3" id="KW-1185">Reference proteome</keyword>
<sequence length="409" mass="44973">MLTRANSIHITTPITANERRTTAGKETTLPVKSLANAQPPVMLSLADFLGEGTTSNDVLKMKAGPVNSKAHTISSFSSEGRPVRDDNSLAINHDTQFNNRFSSLQESVASATILKNPEKFSSGINAVSKNMADMLEKLSVDSNKEHQFLVSEIVKSVSKEGQFGKAHVKDKDDVIKILKSDSDNTSTFLQKILIVRSLGAFMIDHATKDESKYEFLKEHNNNDIKNILVKYEDSNLFGKRISNGQPGPGTLEAGIRGRTSAIEGKTEKNRTDIGIMDKKDYESLPLTLKRDLDGGESMGKDRLFFRTKIMNEIDKDKGIKVASPFVKRTFESDKPLIASISGSTVCINLASEFMLPSYDKESVNVAAYSFLVGGGYHSGTEVLDVAKRDFSAKPQDFNINDYVLSKVNS</sequence>
<evidence type="ECO:0000313" key="3">
    <source>
        <dbReference type="Proteomes" id="UP000016567"/>
    </source>
</evidence>